<feature type="signal peptide" evidence="1">
    <location>
        <begin position="1"/>
        <end position="19"/>
    </location>
</feature>
<accession>A0A285R3G5</accession>
<name>A0A285R3G5_9SPHN</name>
<proteinExistence type="predicted"/>
<evidence type="ECO:0000313" key="3">
    <source>
        <dbReference type="Proteomes" id="UP000219494"/>
    </source>
</evidence>
<organism evidence="2 3">
    <name type="scientific">Sphingomonas guangdongensis</name>
    <dbReference type="NCBI Taxonomy" id="1141890"/>
    <lineage>
        <taxon>Bacteria</taxon>
        <taxon>Pseudomonadati</taxon>
        <taxon>Pseudomonadota</taxon>
        <taxon>Alphaproteobacteria</taxon>
        <taxon>Sphingomonadales</taxon>
        <taxon>Sphingomonadaceae</taxon>
        <taxon>Sphingomonas</taxon>
    </lineage>
</organism>
<protein>
    <submittedName>
        <fullName evidence="2">MetA-pathway of phenol degradation</fullName>
    </submittedName>
</protein>
<evidence type="ECO:0000256" key="1">
    <source>
        <dbReference type="SAM" id="SignalP"/>
    </source>
</evidence>
<dbReference type="OrthoDB" id="189778at2"/>
<reference evidence="2 3" key="1">
    <citation type="submission" date="2017-07" db="EMBL/GenBank/DDBJ databases">
        <authorList>
            <person name="Sun Z.S."/>
            <person name="Albrecht U."/>
            <person name="Echele G."/>
            <person name="Lee C.C."/>
        </authorList>
    </citation>
    <scope>NUCLEOTIDE SEQUENCE [LARGE SCALE GENOMIC DNA]</scope>
    <source>
        <strain evidence="2 3">CGMCC 1.12672</strain>
    </source>
</reference>
<feature type="chain" id="PRO_5012425166" evidence="1">
    <location>
        <begin position="20"/>
        <end position="264"/>
    </location>
</feature>
<keyword evidence="1" id="KW-0732">Signal</keyword>
<gene>
    <name evidence="2" type="ORF">SAMN06297144_2013</name>
</gene>
<dbReference type="InterPro" id="IPR025737">
    <property type="entry name" value="FApF"/>
</dbReference>
<sequence>MIRPAAIAAALVMAAPAFAQDEPRFCPNRPDLSSSGCTTEPGRVQFEWSAFDWQRDDSQDTREDSFLAADVLARIGVGAHTEVQLGWSPAGRVRTRDLATGAAETTRGVSDVRVGVRQGFGPPDGDGWLAGAEGYVTVPVGRTPVGAGDWGAGAIIPVGYTSGPWLFELTGEIDAAVNESGHGRHLAYSGIAEVARDLGTSVTLAAELMVAQDDDPDRATTQVLGAASVAWQPTKRFQLDLLAAAGLNRDTPDFRLVTGGAILF</sequence>
<evidence type="ECO:0000313" key="2">
    <source>
        <dbReference type="EMBL" id="SOB86902.1"/>
    </source>
</evidence>
<dbReference type="RefSeq" id="WP_097063863.1">
    <property type="nucleotide sequence ID" value="NZ_OBMI01000002.1"/>
</dbReference>
<dbReference type="EMBL" id="OBMI01000002">
    <property type="protein sequence ID" value="SOB86902.1"/>
    <property type="molecule type" value="Genomic_DNA"/>
</dbReference>
<dbReference type="AlphaFoldDB" id="A0A285R3G5"/>
<dbReference type="Pfam" id="PF13557">
    <property type="entry name" value="Phenol_MetA_deg"/>
    <property type="match status" value="1"/>
</dbReference>
<dbReference type="Proteomes" id="UP000219494">
    <property type="component" value="Unassembled WGS sequence"/>
</dbReference>
<keyword evidence="3" id="KW-1185">Reference proteome</keyword>